<keyword evidence="3" id="KW-1003">Cell membrane</keyword>
<organism evidence="13 14">
    <name type="scientific">Rhinolophus ferrumequinum</name>
    <name type="common">Greater horseshoe bat</name>
    <dbReference type="NCBI Taxonomy" id="59479"/>
    <lineage>
        <taxon>Eukaryota</taxon>
        <taxon>Metazoa</taxon>
        <taxon>Chordata</taxon>
        <taxon>Craniata</taxon>
        <taxon>Vertebrata</taxon>
        <taxon>Euteleostomi</taxon>
        <taxon>Mammalia</taxon>
        <taxon>Eutheria</taxon>
        <taxon>Laurasiatheria</taxon>
        <taxon>Chiroptera</taxon>
        <taxon>Yinpterochiroptera</taxon>
        <taxon>Rhinolophoidea</taxon>
        <taxon>Rhinolophidae</taxon>
        <taxon>Rhinolophinae</taxon>
        <taxon>Rhinolophus</taxon>
    </lineage>
</organism>
<dbReference type="InterPro" id="IPR000276">
    <property type="entry name" value="GPCR_Rhodpsn"/>
</dbReference>
<dbReference type="OMA" id="CSEHITT"/>
<dbReference type="Proteomes" id="UP000472240">
    <property type="component" value="Chromosome 24"/>
</dbReference>
<evidence type="ECO:0000256" key="2">
    <source>
        <dbReference type="ARBA" id="ARBA00004651"/>
    </source>
</evidence>
<evidence type="ECO:0000256" key="5">
    <source>
        <dbReference type="ARBA" id="ARBA00022725"/>
    </source>
</evidence>
<keyword evidence="5" id="KW-0716">Sensory transduction</keyword>
<comment type="function">
    <text evidence="1">Putative odorant or sperm cell receptor.</text>
</comment>
<reference evidence="13" key="4">
    <citation type="submission" date="2025-08" db="UniProtKB">
        <authorList>
            <consortium name="Ensembl"/>
        </authorList>
    </citation>
    <scope>IDENTIFICATION</scope>
</reference>
<dbReference type="InParanoid" id="A0A671F1J4"/>
<feature type="transmembrane region" description="Helical" evidence="11">
    <location>
        <begin position="188"/>
        <end position="216"/>
    </location>
</feature>
<dbReference type="FunFam" id="1.20.1070.10:FF:000015">
    <property type="entry name" value="Olfactory receptor"/>
    <property type="match status" value="1"/>
</dbReference>
<reference evidence="13" key="5">
    <citation type="submission" date="2025-09" db="UniProtKB">
        <authorList>
            <consortium name="Ensembl"/>
        </authorList>
    </citation>
    <scope>IDENTIFICATION</scope>
</reference>
<feature type="domain" description="G-protein coupled receptors family 1 profile" evidence="12">
    <location>
        <begin position="39"/>
        <end position="281"/>
    </location>
</feature>
<keyword evidence="7" id="KW-0297">G-protein coupled receptor</keyword>
<evidence type="ECO:0000256" key="6">
    <source>
        <dbReference type="ARBA" id="ARBA00022989"/>
    </source>
</evidence>
<keyword evidence="5" id="KW-0552">Olfaction</keyword>
<dbReference type="Gene3D" id="1.20.1070.10">
    <property type="entry name" value="Rhodopsin 7-helix transmembrane proteins"/>
    <property type="match status" value="1"/>
</dbReference>
<protein>
    <recommendedName>
        <fullName evidence="12">G-protein coupled receptors family 1 profile domain-containing protein</fullName>
    </recommendedName>
</protein>
<feature type="transmembrane region" description="Helical" evidence="11">
    <location>
        <begin position="228"/>
        <end position="252"/>
    </location>
</feature>
<feature type="transmembrane region" description="Helical" evidence="11">
    <location>
        <begin position="59"/>
        <end position="77"/>
    </location>
</feature>
<dbReference type="PROSITE" id="PS50262">
    <property type="entry name" value="G_PROTEIN_RECEP_F1_2"/>
    <property type="match status" value="1"/>
</dbReference>
<sequence>MNNISVVTEFILLGFSGSWMLQFFQSGVFIVMYLSAMMGNVLIIARTSLDPCLHTPMHFFLRNLSLFDLCLISAVVPKTVVNSLTYSNSFFGCVTRLLLVPLSAVSKLFLLTAMSIDHYAAICHPLHYEAIMNGDICVQMAALSWVTGGLISVIQTFSLSYCGLNEIQRFFCDIPQLLAIICSENITLFIFIEGGLVVVVSFTCILVSYILIGYAIVRMPSPTGKGKAFSTCSSHICVVLLFFGTIIGVYLCPSSSQVAERNKAAAVMYTVITPLLNPFIYSIRNSHLRTVFRKTIQNKLFL</sequence>
<feature type="transmembrane region" description="Helical" evidence="11">
    <location>
        <begin position="264"/>
        <end position="283"/>
    </location>
</feature>
<keyword evidence="4 11" id="KW-0812">Transmembrane</keyword>
<keyword evidence="6 11" id="KW-1133">Transmembrane helix</keyword>
<keyword evidence="8 11" id="KW-0472">Membrane</keyword>
<evidence type="ECO:0000256" key="4">
    <source>
        <dbReference type="ARBA" id="ARBA00022692"/>
    </source>
</evidence>
<feature type="transmembrane region" description="Helical" evidence="11">
    <location>
        <begin position="23"/>
        <end position="47"/>
    </location>
</feature>
<evidence type="ECO:0000259" key="12">
    <source>
        <dbReference type="PROSITE" id="PS50262"/>
    </source>
</evidence>
<evidence type="ECO:0000256" key="1">
    <source>
        <dbReference type="ARBA" id="ARBA00003929"/>
    </source>
</evidence>
<reference evidence="14" key="3">
    <citation type="submission" date="2018-12" db="EMBL/GenBank/DDBJ databases">
        <title>G10K-VGP greater horseshoe bat female genome, primary haplotype.</title>
        <authorList>
            <person name="Teeling E."/>
            <person name="Myers G."/>
            <person name="Vernes S."/>
            <person name="Pippel M."/>
            <person name="Winkler S."/>
            <person name="Fedrigo O."/>
            <person name="Rhie A."/>
            <person name="Koren S."/>
            <person name="Phillippy A."/>
            <person name="Lewin H."/>
            <person name="Damas J."/>
            <person name="Howe K."/>
            <person name="Mountcastle J."/>
            <person name="Jarvis E.D."/>
        </authorList>
    </citation>
    <scope>NUCLEOTIDE SEQUENCE [LARGE SCALE GENOMIC DNA]</scope>
</reference>
<name>A0A671F1J4_RHIFE</name>
<dbReference type="GeneTree" id="ENSGT01150000286990"/>
<feature type="transmembrane region" description="Helical" evidence="11">
    <location>
        <begin position="89"/>
        <end position="110"/>
    </location>
</feature>
<evidence type="ECO:0000256" key="10">
    <source>
        <dbReference type="ARBA" id="ARBA00023224"/>
    </source>
</evidence>
<evidence type="ECO:0000256" key="3">
    <source>
        <dbReference type="ARBA" id="ARBA00022475"/>
    </source>
</evidence>
<dbReference type="PRINTS" id="PR00237">
    <property type="entry name" value="GPCRRHODOPSN"/>
</dbReference>
<reference evidence="13 14" key="1">
    <citation type="journal article" date="2015" name="Annu Rev Anim Biosci">
        <title>The Genome 10K Project: a way forward.</title>
        <authorList>
            <person name="Koepfli K.P."/>
            <person name="Paten B."/>
            <person name="O'Brien S.J."/>
            <person name="Koepfli K.P."/>
            <person name="Paten B."/>
            <person name="Antunes A."/>
            <person name="Belov K."/>
            <person name="Bustamante C."/>
            <person name="Castoe T.A."/>
            <person name="Clawson H."/>
            <person name="Crawford A.J."/>
            <person name="Diekhans M."/>
            <person name="Distel D."/>
            <person name="Durbin R."/>
            <person name="Earl D."/>
            <person name="Fujita M.K."/>
            <person name="Gamble T."/>
            <person name="Georges A."/>
            <person name="Gemmell N."/>
            <person name="Gilbert M.T."/>
            <person name="Graves J.M."/>
            <person name="Green R.E."/>
            <person name="Hickey G."/>
            <person name="Jarvis E.D."/>
            <person name="Johnson W."/>
            <person name="Komissarov A."/>
            <person name="Korf I."/>
            <person name="Kuhn R."/>
            <person name="Larkin D.M."/>
            <person name="Lewin H."/>
            <person name="Lopez J.V."/>
            <person name="Ma J."/>
            <person name="Marques-Bonet T."/>
            <person name="Miller W."/>
            <person name="Murphy R."/>
            <person name="Pevzner P."/>
            <person name="Shapiro B."/>
            <person name="Steiner C."/>
            <person name="Tamazian G."/>
            <person name="Venkatesh B."/>
            <person name="Wang J."/>
            <person name="Wayne R."/>
            <person name="Wiley E."/>
            <person name="Yang H."/>
            <person name="Zhang G."/>
            <person name="Haussler D."/>
            <person name="Ryder O."/>
            <person name="O'Brien S.J."/>
        </authorList>
    </citation>
    <scope>NUCLEOTIDE SEQUENCE</scope>
</reference>
<evidence type="ECO:0000256" key="8">
    <source>
        <dbReference type="ARBA" id="ARBA00023136"/>
    </source>
</evidence>
<accession>A0A671F1J4</accession>
<evidence type="ECO:0000256" key="11">
    <source>
        <dbReference type="SAM" id="Phobius"/>
    </source>
</evidence>
<dbReference type="Ensembl" id="ENSRFET00010017948.1">
    <property type="protein sequence ID" value="ENSRFEP00010016442.1"/>
    <property type="gene ID" value="ENSRFEG00010011138.1"/>
</dbReference>
<dbReference type="PRINTS" id="PR00245">
    <property type="entry name" value="OLFACTORYR"/>
</dbReference>
<dbReference type="GO" id="GO:0005886">
    <property type="term" value="C:plasma membrane"/>
    <property type="evidence" value="ECO:0007669"/>
    <property type="project" value="UniProtKB-SubCell"/>
</dbReference>
<dbReference type="InterPro" id="IPR000725">
    <property type="entry name" value="Olfact_rcpt"/>
</dbReference>
<dbReference type="GO" id="GO:0004930">
    <property type="term" value="F:G protein-coupled receptor activity"/>
    <property type="evidence" value="ECO:0007669"/>
    <property type="project" value="UniProtKB-KW"/>
</dbReference>
<dbReference type="PANTHER" id="PTHR26452">
    <property type="entry name" value="OLFACTORY RECEPTOR"/>
    <property type="match status" value="1"/>
</dbReference>
<keyword evidence="14" id="KW-1185">Reference proteome</keyword>
<evidence type="ECO:0000256" key="7">
    <source>
        <dbReference type="ARBA" id="ARBA00023040"/>
    </source>
</evidence>
<reference evidence="13 14" key="2">
    <citation type="journal article" date="2018" name="Annu Rev Anim Biosci">
        <title>Bat Biology, Genomes, and the Bat1K Project: To Generate Chromosome-Level Genomes for All Living Bat Species.</title>
        <authorList>
            <person name="Teeling E.C."/>
            <person name="Vernes S.C."/>
            <person name="Davalos L.M."/>
            <person name="Ray D.A."/>
            <person name="Gilbert M.T.P."/>
            <person name="Myers E."/>
        </authorList>
    </citation>
    <scope>NUCLEOTIDE SEQUENCE</scope>
</reference>
<dbReference type="Pfam" id="PF13853">
    <property type="entry name" value="7tm_4"/>
    <property type="match status" value="1"/>
</dbReference>
<dbReference type="InterPro" id="IPR017452">
    <property type="entry name" value="GPCR_Rhodpsn_7TM"/>
</dbReference>
<evidence type="ECO:0000313" key="13">
    <source>
        <dbReference type="Ensembl" id="ENSRFEP00010016442.1"/>
    </source>
</evidence>
<proteinExistence type="predicted"/>
<dbReference type="InterPro" id="IPR050516">
    <property type="entry name" value="Olfactory_GPCR"/>
</dbReference>
<comment type="subcellular location">
    <subcellularLocation>
        <location evidence="2">Cell membrane</location>
        <topology evidence="2">Multi-pass membrane protein</topology>
    </subcellularLocation>
</comment>
<keyword evidence="9" id="KW-0675">Receptor</keyword>
<dbReference type="GO" id="GO:0004984">
    <property type="term" value="F:olfactory receptor activity"/>
    <property type="evidence" value="ECO:0007669"/>
    <property type="project" value="InterPro"/>
</dbReference>
<keyword evidence="10" id="KW-0807">Transducer</keyword>
<evidence type="ECO:0000313" key="14">
    <source>
        <dbReference type="Proteomes" id="UP000472240"/>
    </source>
</evidence>
<evidence type="ECO:0000256" key="9">
    <source>
        <dbReference type="ARBA" id="ARBA00023170"/>
    </source>
</evidence>
<dbReference type="SUPFAM" id="SSF81321">
    <property type="entry name" value="Family A G protein-coupled receptor-like"/>
    <property type="match status" value="1"/>
</dbReference>
<dbReference type="AlphaFoldDB" id="A0A671F1J4"/>